<feature type="domain" description="Response regulatory" evidence="9">
    <location>
        <begin position="143"/>
        <end position="259"/>
    </location>
</feature>
<dbReference type="InterPro" id="IPR011006">
    <property type="entry name" value="CheY-like_superfamily"/>
</dbReference>
<dbReference type="Gene3D" id="1.10.287.130">
    <property type="match status" value="1"/>
</dbReference>
<dbReference type="CDD" id="cd17557">
    <property type="entry name" value="REC_Rcp-like"/>
    <property type="match status" value="1"/>
</dbReference>
<dbReference type="InterPro" id="IPR036890">
    <property type="entry name" value="HATPase_C_sf"/>
</dbReference>
<feature type="modified residue" description="4-aspartylphosphate" evidence="6">
    <location>
        <position position="1244"/>
    </location>
</feature>
<dbReference type="Gene3D" id="3.30.565.10">
    <property type="entry name" value="Histidine kinase-like ATPase, C-terminal domain"/>
    <property type="match status" value="1"/>
</dbReference>
<protein>
    <recommendedName>
        <fullName evidence="2">histidine kinase</fullName>
        <ecNumber evidence="2">2.7.13.3</ecNumber>
    </recommendedName>
</protein>
<dbReference type="InterPro" id="IPR035965">
    <property type="entry name" value="PAS-like_dom_sf"/>
</dbReference>
<evidence type="ECO:0000256" key="3">
    <source>
        <dbReference type="ARBA" id="ARBA00022553"/>
    </source>
</evidence>
<dbReference type="SMART" id="SM00388">
    <property type="entry name" value="HisKA"/>
    <property type="match status" value="1"/>
</dbReference>
<dbReference type="InterPro" id="IPR001789">
    <property type="entry name" value="Sig_transdc_resp-reg_receiver"/>
</dbReference>
<dbReference type="InterPro" id="IPR001610">
    <property type="entry name" value="PAC"/>
</dbReference>
<dbReference type="PANTHER" id="PTHR43047:SF62">
    <property type="entry name" value="SENSOR HISTIDINE KINASE DPIB"/>
    <property type="match status" value="1"/>
</dbReference>
<dbReference type="SUPFAM" id="SSF55781">
    <property type="entry name" value="GAF domain-like"/>
    <property type="match status" value="3"/>
</dbReference>
<dbReference type="Gene3D" id="3.30.450.40">
    <property type="match status" value="3"/>
</dbReference>
<dbReference type="SMART" id="SM00065">
    <property type="entry name" value="GAF"/>
    <property type="match status" value="3"/>
</dbReference>
<evidence type="ECO:0000256" key="1">
    <source>
        <dbReference type="ARBA" id="ARBA00000085"/>
    </source>
</evidence>
<dbReference type="PROSITE" id="PS50109">
    <property type="entry name" value="HIS_KIN"/>
    <property type="match status" value="1"/>
</dbReference>
<dbReference type="CDD" id="cd00082">
    <property type="entry name" value="HisKA"/>
    <property type="match status" value="1"/>
</dbReference>
<feature type="domain" description="Response regulatory" evidence="9">
    <location>
        <begin position="1190"/>
        <end position="1304"/>
    </location>
</feature>
<dbReference type="InterPro" id="IPR005467">
    <property type="entry name" value="His_kinase_dom"/>
</dbReference>
<evidence type="ECO:0000259" key="10">
    <source>
        <dbReference type="PROSITE" id="PS50112"/>
    </source>
</evidence>
<feature type="modified residue" description="4-aspartylphosphate" evidence="6">
    <location>
        <position position="194"/>
    </location>
</feature>
<keyword evidence="3 6" id="KW-0597">Phosphoprotein</keyword>
<feature type="modified residue" description="4-aspartylphosphate" evidence="6">
    <location>
        <position position="68"/>
    </location>
</feature>
<dbReference type="NCBIfam" id="TIGR00229">
    <property type="entry name" value="sensory_box"/>
    <property type="match status" value="1"/>
</dbReference>
<dbReference type="SUPFAM" id="SSF55874">
    <property type="entry name" value="ATPase domain of HSP90 chaperone/DNA topoisomerase II/histidine kinase"/>
    <property type="match status" value="1"/>
</dbReference>
<feature type="domain" description="PAS" evidence="10">
    <location>
        <begin position="296"/>
        <end position="342"/>
    </location>
</feature>
<dbReference type="Pfam" id="PF00512">
    <property type="entry name" value="HisKA"/>
    <property type="match status" value="1"/>
</dbReference>
<feature type="domain" description="Response regulatory" evidence="9">
    <location>
        <begin position="7"/>
        <end position="135"/>
    </location>
</feature>
<dbReference type="SMART" id="SM00387">
    <property type="entry name" value="HATPase_c"/>
    <property type="match status" value="1"/>
</dbReference>
<dbReference type="SUPFAM" id="SSF55785">
    <property type="entry name" value="PYP-like sensor domain (PAS domain)"/>
    <property type="match status" value="1"/>
</dbReference>
<dbReference type="InterPro" id="IPR000014">
    <property type="entry name" value="PAS"/>
</dbReference>
<dbReference type="CDD" id="cd00156">
    <property type="entry name" value="REC"/>
    <property type="match status" value="1"/>
</dbReference>
<dbReference type="Gene3D" id="3.30.450.20">
    <property type="entry name" value="PAS domain"/>
    <property type="match status" value="1"/>
</dbReference>
<dbReference type="InterPro" id="IPR004358">
    <property type="entry name" value="Sig_transdc_His_kin-like_C"/>
</dbReference>
<evidence type="ECO:0000256" key="5">
    <source>
        <dbReference type="ARBA" id="ARBA00022777"/>
    </source>
</evidence>
<evidence type="ECO:0000259" key="9">
    <source>
        <dbReference type="PROSITE" id="PS50110"/>
    </source>
</evidence>
<dbReference type="Pfam" id="PF02518">
    <property type="entry name" value="HATPase_c"/>
    <property type="match status" value="1"/>
</dbReference>
<dbReference type="Pfam" id="PF00072">
    <property type="entry name" value="Response_reg"/>
    <property type="match status" value="3"/>
</dbReference>
<accession>A0ABT2EIK3</accession>
<evidence type="ECO:0000256" key="7">
    <source>
        <dbReference type="SAM" id="Coils"/>
    </source>
</evidence>
<keyword evidence="4" id="KW-0808">Transferase</keyword>
<dbReference type="InterPro" id="IPR000700">
    <property type="entry name" value="PAS-assoc_C"/>
</dbReference>
<organism evidence="12 13">
    <name type="scientific">Candidatus Fervidibacter sacchari</name>
    <dbReference type="NCBI Taxonomy" id="1448929"/>
    <lineage>
        <taxon>Bacteria</taxon>
        <taxon>Candidatus Fervidibacterota</taxon>
        <taxon>Candidatus Fervidibacter</taxon>
    </lineage>
</organism>
<dbReference type="PROSITE" id="PS50113">
    <property type="entry name" value="PAC"/>
    <property type="match status" value="1"/>
</dbReference>
<dbReference type="Pfam" id="PF08448">
    <property type="entry name" value="PAS_4"/>
    <property type="match status" value="1"/>
</dbReference>
<name>A0ABT2EIK3_9BACT</name>
<dbReference type="CDD" id="cd00130">
    <property type="entry name" value="PAS"/>
    <property type="match status" value="1"/>
</dbReference>
<evidence type="ECO:0000256" key="2">
    <source>
        <dbReference type="ARBA" id="ARBA00012438"/>
    </source>
</evidence>
<dbReference type="Proteomes" id="UP001204798">
    <property type="component" value="Unassembled WGS sequence"/>
</dbReference>
<dbReference type="InterPro" id="IPR003594">
    <property type="entry name" value="HATPase_dom"/>
</dbReference>
<feature type="coiled-coil region" evidence="7">
    <location>
        <begin position="916"/>
        <end position="943"/>
    </location>
</feature>
<reference evidence="12 13" key="1">
    <citation type="submission" date="2022-08" db="EMBL/GenBank/DDBJ databases">
        <title>Bacterial and archaeal communities from various locations to study Microbial Dark Matter (Phase II).</title>
        <authorList>
            <person name="Stepanauskas R."/>
        </authorList>
    </citation>
    <scope>NUCLEOTIDE SEQUENCE [LARGE SCALE GENOMIC DNA]</scope>
    <source>
        <strain evidence="12 13">PD1</strain>
    </source>
</reference>
<dbReference type="RefSeq" id="WP_259091922.1">
    <property type="nucleotide sequence ID" value="NZ_CP130454.1"/>
</dbReference>
<evidence type="ECO:0000313" key="12">
    <source>
        <dbReference type="EMBL" id="MCS3917655.1"/>
    </source>
</evidence>
<proteinExistence type="predicted"/>
<evidence type="ECO:0000256" key="6">
    <source>
        <dbReference type="PROSITE-ProRule" id="PRU00169"/>
    </source>
</evidence>
<keyword evidence="5" id="KW-0418">Kinase</keyword>
<dbReference type="InterPro" id="IPR013656">
    <property type="entry name" value="PAS_4"/>
</dbReference>
<dbReference type="EC" id="2.7.13.3" evidence="2"/>
<dbReference type="SMART" id="SM00448">
    <property type="entry name" value="REC"/>
    <property type="match status" value="3"/>
</dbReference>
<comment type="caution">
    <text evidence="12">The sequence shown here is derived from an EMBL/GenBank/DDBJ whole genome shotgun (WGS) entry which is preliminary data.</text>
</comment>
<dbReference type="PROSITE" id="PS50112">
    <property type="entry name" value="PAS"/>
    <property type="match status" value="1"/>
</dbReference>
<dbReference type="PROSITE" id="PS50110">
    <property type="entry name" value="RESPONSE_REGULATORY"/>
    <property type="match status" value="3"/>
</dbReference>
<dbReference type="EMBL" id="JANUCP010000001">
    <property type="protein sequence ID" value="MCS3917655.1"/>
    <property type="molecule type" value="Genomic_DNA"/>
</dbReference>
<keyword evidence="13" id="KW-1185">Reference proteome</keyword>
<evidence type="ECO:0000259" key="8">
    <source>
        <dbReference type="PROSITE" id="PS50109"/>
    </source>
</evidence>
<evidence type="ECO:0000256" key="4">
    <source>
        <dbReference type="ARBA" id="ARBA00022679"/>
    </source>
</evidence>
<dbReference type="InterPro" id="IPR003661">
    <property type="entry name" value="HisK_dim/P_dom"/>
</dbReference>
<dbReference type="Gene3D" id="3.40.50.2300">
    <property type="match status" value="3"/>
</dbReference>
<dbReference type="PANTHER" id="PTHR43047">
    <property type="entry name" value="TWO-COMPONENT HISTIDINE PROTEIN KINASE"/>
    <property type="match status" value="1"/>
</dbReference>
<feature type="domain" description="PAC" evidence="11">
    <location>
        <begin position="362"/>
        <end position="414"/>
    </location>
</feature>
<dbReference type="SUPFAM" id="SSF47384">
    <property type="entry name" value="Homodimeric domain of signal transducing histidine kinase"/>
    <property type="match status" value="1"/>
</dbReference>
<feature type="domain" description="Histidine kinase" evidence="8">
    <location>
        <begin position="952"/>
        <end position="1170"/>
    </location>
</feature>
<evidence type="ECO:0000313" key="13">
    <source>
        <dbReference type="Proteomes" id="UP001204798"/>
    </source>
</evidence>
<keyword evidence="7" id="KW-0175">Coiled coil</keyword>
<dbReference type="SMART" id="SM00091">
    <property type="entry name" value="PAS"/>
    <property type="match status" value="1"/>
</dbReference>
<dbReference type="Pfam" id="PF01590">
    <property type="entry name" value="GAF"/>
    <property type="match status" value="1"/>
</dbReference>
<dbReference type="SUPFAM" id="SSF52172">
    <property type="entry name" value="CheY-like"/>
    <property type="match status" value="3"/>
</dbReference>
<dbReference type="InterPro" id="IPR003018">
    <property type="entry name" value="GAF"/>
</dbReference>
<gene>
    <name evidence="12" type="ORF">M2350_000052</name>
</gene>
<comment type="catalytic activity">
    <reaction evidence="1">
        <text>ATP + protein L-histidine = ADP + protein N-phospho-L-histidine.</text>
        <dbReference type="EC" id="2.7.13.3"/>
    </reaction>
</comment>
<evidence type="ECO:0000259" key="11">
    <source>
        <dbReference type="PROSITE" id="PS50113"/>
    </source>
</evidence>
<dbReference type="PRINTS" id="PR00344">
    <property type="entry name" value="BCTRLSENSOR"/>
</dbReference>
<dbReference type="InterPro" id="IPR029016">
    <property type="entry name" value="GAF-like_dom_sf"/>
</dbReference>
<dbReference type="InterPro" id="IPR036097">
    <property type="entry name" value="HisK_dim/P_sf"/>
</dbReference>
<dbReference type="SMART" id="SM00086">
    <property type="entry name" value="PAC"/>
    <property type="match status" value="1"/>
</dbReference>
<sequence>MKASVPVVLLVEDSEDDALLLKRQLQKARVDVHLQVVCDGENAIRYLAGEGEYADRDKFPLPSLVFLDLNLPRKSGLEVLAWIREQPYLHRLPVVVLTATEDEGAIQKAFALGADYYIVKPPSAENLKAVIDELLWVSAHPLRVLLVDDDPETLPLLQRLLYREFHQVEIRHVTTEGEFQQALDRGEFDIVITDYLLRWGNGFRVAKRVKEQCPDCPVLMLTASGDEEVAVASLKAGIDDYIIKSPRHIVRLPLAVRIALRNARQRKSTRQLEQMLQQSTQSLHCILATLNAHWTQDLVNPIFAIDRNGTIRLWSRAGERLWGYSHSDVVGKPVWDLLADEEAKRQFAGVMRQVFGEKRLISGIPLAFRTKDGQTRLTQSRLFPVHDETGQVDFCVCCNTDITEQKQAEENLRRRQRLLERVLEWEREIATSADLKSCLRKVYRIVREEIGIDRVSVFLYDPDRNVACEIIGTAVDGSLAEPTNVELGVEGGIFEAALKSPTKFVYVADYTAEYNLPPDHSMFGVKEHFVASLWDGEKLVGFLCADNLLFQRPFTDEQIEMLRLLSGYIGVAIENAKLLEERQKRTELLERVCRVSREIGRVTDLRSCVLQIRNAVINEFGLDRAAIWLYDPETDTFCGTFGTGRNGELTDEWDWRIKGDRSVRKAFGQPNGYFHTHDYSTTFAPAPPIMEGVKEHISVSLWAGDKPIGVITADMLLTQRSITAEQIEALRLFASYAGVAIENARLLETLRKRTEQSELLARLIHLASQRLDIHSIARAVVKELSEVMSEAALLVIVAGDEDKAILSAANEIGQKGLAQVGVPIGASFTKSQLDLPREFSRGTNLVRIDDLTQVANPLLQLMSSAGFNSLLMGQMLWHEEWVGAIIALREQTQGFSDEEANFIQTVADHLAVVFHNARLFERLQQTIDELKQTRAALIRQERLQALGQMASGIAHDINNALVPILTFAELLEGIEDEALREVIGHVKKAVDDIVSTVQRLRTFYRQRGPAEEFEPVNLNEVARHAVSMTRPRWYDMAQKEGVTVSVDLDLDETLPPIMGNESELRQALINLLFNAVDAVVAKGEKFGTITIRTRRHEDWAILEVADTGVGMDEQTKQRCFEPFFTTKGEIGSGLGLSMVYGIVQRHEGKIEVESELGQGTLFRIWFPIPKEVTASSAEPEAVPAETPSLRILVIDDDQRVQEALRAMLEHLGHQPFLVDDGAKGIEAFKESLENGTPFDLVITDLGMPKVSGSEVAQQVKELSPNTPVLVVTGWGAEQKPIHADYALGKPVRLSALREAITKVWQQAVTKRQKN</sequence>